<comment type="function">
    <text evidence="14">Catalyzes the attachment of alanine to tRNA(Ala) in a two-step reaction: alanine is first activated by ATP to form Ala-AMP and then transferred to the acceptor end of tRNA(Ala). Also edits incorrectly charged tRNA(Ala) via its editing domain.</text>
</comment>
<dbReference type="Gene3D" id="2.40.30.130">
    <property type="match status" value="1"/>
</dbReference>
<evidence type="ECO:0000256" key="7">
    <source>
        <dbReference type="ARBA" id="ARBA00022741"/>
    </source>
</evidence>
<keyword evidence="11 14" id="KW-0648">Protein biosynthesis</keyword>
<dbReference type="InterPro" id="IPR050058">
    <property type="entry name" value="Ala-tRNA_ligase"/>
</dbReference>
<evidence type="ECO:0000256" key="3">
    <source>
        <dbReference type="ARBA" id="ARBA00022574"/>
    </source>
</evidence>
<evidence type="ECO:0000256" key="15">
    <source>
        <dbReference type="PROSITE-ProRule" id="PRU00221"/>
    </source>
</evidence>
<evidence type="ECO:0000259" key="16">
    <source>
        <dbReference type="PROSITE" id="PS50860"/>
    </source>
</evidence>
<dbReference type="GO" id="GO:0005524">
    <property type="term" value="F:ATP binding"/>
    <property type="evidence" value="ECO:0007669"/>
    <property type="project" value="UniProtKB-UniRule"/>
</dbReference>
<comment type="cofactor">
    <cofactor evidence="14">
        <name>Zn(2+)</name>
        <dbReference type="ChEBI" id="CHEBI:29105"/>
    </cofactor>
    <text evidence="14">Binds 1 zinc ion per subunit.</text>
</comment>
<keyword evidence="2 14" id="KW-0820">tRNA-binding</keyword>
<dbReference type="Gene3D" id="2.130.10.10">
    <property type="entry name" value="YVTN repeat-like/Quinoprotein amine dehydrogenase"/>
    <property type="match status" value="1"/>
</dbReference>
<evidence type="ECO:0000313" key="17">
    <source>
        <dbReference type="EMBL" id="GFE55218.1"/>
    </source>
</evidence>
<keyword evidence="3 15" id="KW-0853">WD repeat</keyword>
<dbReference type="FunFam" id="3.30.930.10:FF:000011">
    <property type="entry name" value="Alanine--tRNA ligase, cytoplasmic"/>
    <property type="match status" value="1"/>
</dbReference>
<evidence type="ECO:0000256" key="14">
    <source>
        <dbReference type="HAMAP-Rule" id="MF_03133"/>
    </source>
</evidence>
<evidence type="ECO:0000256" key="5">
    <source>
        <dbReference type="ARBA" id="ARBA00022723"/>
    </source>
</evidence>
<dbReference type="InterPro" id="IPR002318">
    <property type="entry name" value="Ala-tRNA-lgiase_IIc"/>
</dbReference>
<dbReference type="InterPro" id="IPR018164">
    <property type="entry name" value="Ala-tRNA-synth_IIc_N"/>
</dbReference>
<dbReference type="EMBL" id="BLIY01000017">
    <property type="protein sequence ID" value="GFE55218.1"/>
    <property type="molecule type" value="Genomic_DNA"/>
</dbReference>
<protein>
    <recommendedName>
        <fullName evidence="14">Alanine--tRNA ligase</fullName>
        <ecNumber evidence="14">6.1.1.7</ecNumber>
    </recommendedName>
    <alternativeName>
        <fullName evidence="14">Alanyl-tRNA synthetase</fullName>
        <shortName evidence="14">AlaRS</shortName>
    </alternativeName>
</protein>
<gene>
    <name evidence="17" type="ORF">BaOVIS_026220</name>
</gene>
<comment type="subcellular location">
    <subcellularLocation>
        <location evidence="14">Mitochondrion</location>
    </subcellularLocation>
    <subcellularLocation>
        <location evidence="14">Cytoplasm</location>
    </subcellularLocation>
</comment>
<evidence type="ECO:0000256" key="9">
    <source>
        <dbReference type="ARBA" id="ARBA00022840"/>
    </source>
</evidence>
<dbReference type="Pfam" id="PF01411">
    <property type="entry name" value="tRNA-synt_2c"/>
    <property type="match status" value="1"/>
</dbReference>
<dbReference type="PROSITE" id="PS00678">
    <property type="entry name" value="WD_REPEATS_1"/>
    <property type="match status" value="1"/>
</dbReference>
<feature type="repeat" description="WD" evidence="15">
    <location>
        <begin position="1180"/>
        <end position="1216"/>
    </location>
</feature>
<dbReference type="PROSITE" id="PS50860">
    <property type="entry name" value="AA_TRNA_LIGASE_II_ALA"/>
    <property type="match status" value="1"/>
</dbReference>
<dbReference type="InterPro" id="IPR045864">
    <property type="entry name" value="aa-tRNA-synth_II/BPL/LPL"/>
</dbReference>
<dbReference type="InterPro" id="IPR059104">
    <property type="entry name" value="Beta-prop_EIPR1-like"/>
</dbReference>
<comment type="caution">
    <text evidence="17">The sequence shown here is derived from an EMBL/GenBank/DDBJ whole genome shotgun (WGS) entry which is preliminary data.</text>
</comment>
<keyword evidence="4 14" id="KW-0436">Ligase</keyword>
<feature type="binding site" evidence="14">
    <location>
        <position position="739"/>
    </location>
    <ligand>
        <name>Zn(2+)</name>
        <dbReference type="ChEBI" id="CHEBI:29105"/>
    </ligand>
</feature>
<dbReference type="PROSITE" id="PS50082">
    <property type="entry name" value="WD_REPEATS_2"/>
    <property type="match status" value="1"/>
</dbReference>
<dbReference type="Proteomes" id="UP001057455">
    <property type="component" value="Unassembled WGS sequence"/>
</dbReference>
<proteinExistence type="inferred from homology"/>
<dbReference type="InterPro" id="IPR018162">
    <property type="entry name" value="Ala-tRNA-ligase_IIc_anticod-bd"/>
</dbReference>
<keyword evidence="9 14" id="KW-0067">ATP-binding</keyword>
<dbReference type="InterPro" id="IPR001680">
    <property type="entry name" value="WD40_rpt"/>
</dbReference>
<dbReference type="InterPro" id="IPR019775">
    <property type="entry name" value="WD40_repeat_CS"/>
</dbReference>
<sequence length="1308" mass="144391">MAGTVAPAASHSKAANGSEFEVNSSGWVRSEFIRHFEKHGHVFWKSSPVLPHNDPTLLFANAGMNQFKDIITGKADQSSEYGRLRRVCNSQKCIRAGGKHNDLDDVGRDSYHHTFFEMLGNWSFGDYFKKEAIDMAWELLTEVYKLDKSRLYVTYFGGDPKLPSCGPDEEARELWLRHLPASRILPFGMKDNFWEMADTGPCGPCTEIHYDHIGGRDAASLVNADDPMVVELWNLVFMQYNRRSDGSVELLPRPCVDTGMGLERVVAVLKSSHSNYDSDLFTGIFGYINKLLPHLPAYSGSDSMVDVAYRVVADHARCLTVAISDGVEPSNDGRGYVLRRILRRAVRYGKEHLGSSGPFLYKLVDSVVASLGGAFPEVQNNNDKIASTIHNEEVLFLETLDKGCDRFRKMVAKLQASADKTQPLIVSGSDAFLLYSSFGFPPDLTQLMSRELGLDVDIDGFNEHFKRHQLLSEKKVCKSDDPVEQGLADVLATLSADVLATISKSINDRATDDSLKYRGFEEAYGADLEFDVEVLAVWSLSGLNKPLTDGEAFVMVLDKTPFYAESGGQIWDEGQLGNLNVLKVLKMGGMVFHFCVYNTNAAECARTGAKLKARVNYKRRVKVACNHSGTHLLNFVLREVYDDQSYQRGSQLDDEKLKFDISANKAMSDETLQRIEDRMQEIINANWKINVKELAYKDAMEIPGIRANFTDVYPEIVRVVSMTKDGHSVDGKSYSVEICGGTHVPSTGVLKSAIIVGEESVSKGVRRLTLATNEQSESSKATLASYWDQLATLESQLFKFTDGMDTALMAQQAQDNMKRLTALRFQMQSEKLLPLLGRRDLKAKFDALINAQVEAGKVHQKRLGVIAKNMATDCVSKFKAGDFGNSKVAISGHDIIKMEANELEGDVKSVNLLAQTLSKSFPKLGVLITSSNRDGSCVSCRCVLPSGTSLDAIALANEAAGALGHQTSGHFNTVAGLHSSSQNRHRFAAASSEFSSSNRIVVVDYDEDKGAVSLVAQSSPINPVKHLLDFSEEPERLCFLLSVRDIDTNAAFVRIAELDSTSFDVKVAASSKPLGSLVRAIAIHQESKKGTGARVAVVHPGAVALLEVRGSTLEHCNRYEPKRNNNTISVHNHQELYSSRFQTGKFDPHHKDLFACACGDGFELFDWRQVGEPHLHVRSGNCHLTGVLNLDFNPNVPNELVTAGDDGKIAFWDLRSAYEPIEVLEGNHKNSVHYALFNPFHDQLLLSGGPSTTLLHVRSSDPKLVHQSNFTSHTGCWSISDAWHFAALSGDKLVVETIPSSVKYKLLL</sequence>
<feature type="binding site" evidence="14">
    <location>
        <position position="631"/>
    </location>
    <ligand>
        <name>Zn(2+)</name>
        <dbReference type="ChEBI" id="CHEBI:29105"/>
    </ligand>
</feature>
<keyword evidence="7 14" id="KW-0547">Nucleotide-binding</keyword>
<dbReference type="GO" id="GO:0070143">
    <property type="term" value="P:mitochondrial alanyl-tRNA aminoacylation"/>
    <property type="evidence" value="ECO:0007669"/>
    <property type="project" value="UniProtKB-UniRule"/>
</dbReference>
<dbReference type="SUPFAM" id="SSF55186">
    <property type="entry name" value="ThrRS/AlaRS common domain"/>
    <property type="match status" value="1"/>
</dbReference>
<dbReference type="CDD" id="cd00673">
    <property type="entry name" value="AlaRS_core"/>
    <property type="match status" value="1"/>
</dbReference>
<dbReference type="SUPFAM" id="SSF55681">
    <property type="entry name" value="Class II aaRS and biotin synthetases"/>
    <property type="match status" value="1"/>
</dbReference>
<feature type="domain" description="Alanyl-transfer RNA synthetases family profile" evidence="16">
    <location>
        <begin position="23"/>
        <end position="776"/>
    </location>
</feature>
<dbReference type="PRINTS" id="PR00980">
    <property type="entry name" value="TRNASYNTHALA"/>
</dbReference>
<dbReference type="Pfam" id="PF07973">
    <property type="entry name" value="tRNA_SAD"/>
    <property type="match status" value="1"/>
</dbReference>
<dbReference type="PROSITE" id="PS50294">
    <property type="entry name" value="WD_REPEATS_REGION"/>
    <property type="match status" value="1"/>
</dbReference>
<dbReference type="PANTHER" id="PTHR11777">
    <property type="entry name" value="ALANYL-TRNA SYNTHETASE"/>
    <property type="match status" value="1"/>
</dbReference>
<reference evidence="17" key="1">
    <citation type="submission" date="2019-12" db="EMBL/GenBank/DDBJ databases">
        <title>Genome sequence of Babesia ovis.</title>
        <authorList>
            <person name="Yamagishi J."/>
            <person name="Sevinc F."/>
            <person name="Xuan X."/>
        </authorList>
    </citation>
    <scope>NUCLEOTIDE SEQUENCE</scope>
    <source>
        <strain evidence="17">Selcuk</strain>
    </source>
</reference>
<dbReference type="GO" id="GO:0000049">
    <property type="term" value="F:tRNA binding"/>
    <property type="evidence" value="ECO:0007669"/>
    <property type="project" value="UniProtKB-KW"/>
</dbReference>
<evidence type="ECO:0000256" key="6">
    <source>
        <dbReference type="ARBA" id="ARBA00022737"/>
    </source>
</evidence>
<evidence type="ECO:0000256" key="2">
    <source>
        <dbReference type="ARBA" id="ARBA00022555"/>
    </source>
</evidence>
<dbReference type="GO" id="GO:0004813">
    <property type="term" value="F:alanine-tRNA ligase activity"/>
    <property type="evidence" value="ECO:0007669"/>
    <property type="project" value="UniProtKB-UniRule"/>
</dbReference>
<evidence type="ECO:0000313" key="18">
    <source>
        <dbReference type="Proteomes" id="UP001057455"/>
    </source>
</evidence>
<dbReference type="SUPFAM" id="SSF50978">
    <property type="entry name" value="WD40 repeat-like"/>
    <property type="match status" value="1"/>
</dbReference>
<keyword evidence="14" id="KW-0963">Cytoplasm</keyword>
<keyword evidence="18" id="KW-1185">Reference proteome</keyword>
<comment type="catalytic activity">
    <reaction evidence="13 14">
        <text>tRNA(Ala) + L-alanine + ATP = L-alanyl-tRNA(Ala) + AMP + diphosphate</text>
        <dbReference type="Rhea" id="RHEA:12540"/>
        <dbReference type="Rhea" id="RHEA-COMP:9657"/>
        <dbReference type="Rhea" id="RHEA-COMP:9923"/>
        <dbReference type="ChEBI" id="CHEBI:30616"/>
        <dbReference type="ChEBI" id="CHEBI:33019"/>
        <dbReference type="ChEBI" id="CHEBI:57972"/>
        <dbReference type="ChEBI" id="CHEBI:78442"/>
        <dbReference type="ChEBI" id="CHEBI:78497"/>
        <dbReference type="ChEBI" id="CHEBI:456215"/>
        <dbReference type="EC" id="6.1.1.7"/>
    </reaction>
</comment>
<dbReference type="SMART" id="SM00320">
    <property type="entry name" value="WD40"/>
    <property type="match status" value="3"/>
</dbReference>
<dbReference type="Gene3D" id="3.30.980.10">
    <property type="entry name" value="Threonyl-trna Synthetase, Chain A, domain 2"/>
    <property type="match status" value="1"/>
</dbReference>
<comment type="similarity">
    <text evidence="1">Belongs to the class-II aminoacyl-tRNA synthetase family. Alax-L subfamily.</text>
</comment>
<dbReference type="OrthoDB" id="2423964at2759"/>
<evidence type="ECO:0000256" key="4">
    <source>
        <dbReference type="ARBA" id="ARBA00022598"/>
    </source>
</evidence>
<dbReference type="SUPFAM" id="SSF101353">
    <property type="entry name" value="Putative anticodon-binding domain of alanyl-tRNA synthetase (AlaRS)"/>
    <property type="match status" value="1"/>
</dbReference>
<dbReference type="SUPFAM" id="SSF50447">
    <property type="entry name" value="Translation proteins"/>
    <property type="match status" value="1"/>
</dbReference>
<dbReference type="NCBIfam" id="TIGR00344">
    <property type="entry name" value="alaS"/>
    <property type="match status" value="1"/>
</dbReference>
<feature type="binding site" evidence="14">
    <location>
        <position position="743"/>
    </location>
    <ligand>
        <name>Zn(2+)</name>
        <dbReference type="ChEBI" id="CHEBI:29105"/>
    </ligand>
</feature>
<organism evidence="17 18">
    <name type="scientific">Babesia ovis</name>
    <dbReference type="NCBI Taxonomy" id="5869"/>
    <lineage>
        <taxon>Eukaryota</taxon>
        <taxon>Sar</taxon>
        <taxon>Alveolata</taxon>
        <taxon>Apicomplexa</taxon>
        <taxon>Aconoidasida</taxon>
        <taxon>Piroplasmida</taxon>
        <taxon>Babesiidae</taxon>
        <taxon>Babesia</taxon>
    </lineage>
</organism>
<keyword evidence="14" id="KW-0496">Mitochondrion</keyword>
<dbReference type="HAMAP" id="MF_00036_B">
    <property type="entry name" value="Ala_tRNA_synth_B"/>
    <property type="match status" value="1"/>
</dbReference>
<dbReference type="GO" id="GO:0005739">
    <property type="term" value="C:mitochondrion"/>
    <property type="evidence" value="ECO:0007669"/>
    <property type="project" value="UniProtKB-SubCell"/>
</dbReference>
<keyword evidence="5 14" id="KW-0479">Metal-binding</keyword>
<evidence type="ECO:0000256" key="11">
    <source>
        <dbReference type="ARBA" id="ARBA00022917"/>
    </source>
</evidence>
<dbReference type="GO" id="GO:0002161">
    <property type="term" value="F:aminoacyl-tRNA deacylase activity"/>
    <property type="evidence" value="ECO:0007669"/>
    <property type="project" value="TreeGrafter"/>
</dbReference>
<dbReference type="GO" id="GO:0008270">
    <property type="term" value="F:zinc ion binding"/>
    <property type="evidence" value="ECO:0007669"/>
    <property type="project" value="UniProtKB-UniRule"/>
</dbReference>
<dbReference type="Pfam" id="PF23609">
    <property type="entry name" value="Beta-prop_EIPR1"/>
    <property type="match status" value="1"/>
</dbReference>
<dbReference type="InterPro" id="IPR018163">
    <property type="entry name" value="Thr/Ala-tRNA-synth_IIc_edit"/>
</dbReference>
<evidence type="ECO:0000256" key="12">
    <source>
        <dbReference type="ARBA" id="ARBA00023146"/>
    </source>
</evidence>
<dbReference type="PANTHER" id="PTHR11777:SF9">
    <property type="entry name" value="ALANINE--TRNA LIGASE, CYTOPLASMIC"/>
    <property type="match status" value="1"/>
</dbReference>
<evidence type="ECO:0000256" key="1">
    <source>
        <dbReference type="ARBA" id="ARBA00008429"/>
    </source>
</evidence>
<feature type="binding site" evidence="14">
    <location>
        <position position="627"/>
    </location>
    <ligand>
        <name>Zn(2+)</name>
        <dbReference type="ChEBI" id="CHEBI:29105"/>
    </ligand>
</feature>
<dbReference type="InterPro" id="IPR018165">
    <property type="entry name" value="Ala-tRNA-synth_IIc_core"/>
</dbReference>
<dbReference type="InterPro" id="IPR009000">
    <property type="entry name" value="Transl_B-barrel_sf"/>
</dbReference>
<dbReference type="InterPro" id="IPR036322">
    <property type="entry name" value="WD40_repeat_dom_sf"/>
</dbReference>
<keyword evidence="12 14" id="KW-0030">Aminoacyl-tRNA synthetase</keyword>
<dbReference type="Gene3D" id="3.30.930.10">
    <property type="entry name" value="Bira Bifunctional Protein, Domain 2"/>
    <property type="match status" value="1"/>
</dbReference>
<keyword evidence="8 14" id="KW-0862">Zinc</keyword>
<evidence type="ECO:0000256" key="13">
    <source>
        <dbReference type="ARBA" id="ARBA00048300"/>
    </source>
</evidence>
<comment type="subunit">
    <text evidence="14">Monomer.</text>
</comment>
<evidence type="ECO:0000256" key="8">
    <source>
        <dbReference type="ARBA" id="ARBA00022833"/>
    </source>
</evidence>
<keyword evidence="10 14" id="KW-0694">RNA-binding</keyword>
<evidence type="ECO:0000256" key="10">
    <source>
        <dbReference type="ARBA" id="ARBA00022884"/>
    </source>
</evidence>
<keyword evidence="6" id="KW-0677">Repeat</keyword>
<dbReference type="SMART" id="SM00863">
    <property type="entry name" value="tRNA_SAD"/>
    <property type="match status" value="1"/>
</dbReference>
<accession>A0A9W5TE31</accession>
<name>A0A9W5TE31_BABOV</name>
<dbReference type="FunFam" id="3.30.980.10:FF:000004">
    <property type="entry name" value="Alanine--tRNA ligase, cytoplasmic"/>
    <property type="match status" value="1"/>
</dbReference>
<dbReference type="EC" id="6.1.1.7" evidence="14"/>
<dbReference type="InterPro" id="IPR015943">
    <property type="entry name" value="WD40/YVTN_repeat-like_dom_sf"/>
</dbReference>
<comment type="domain">
    <text evidence="14">Consists of three domains; the N-terminal catalytic domain, the editing domain and the C-terminal C-Ala domain. The editing domain removes incorrectly charged amino acids, while the C-Ala domain, along with tRNA(Ala), serves as a bridge to cooperatively bring together the editing and aminoacylation centers thus stimulating deacylation of misacylated tRNAs.</text>
</comment>
<dbReference type="InterPro" id="IPR023033">
    <property type="entry name" value="Ala_tRNA_ligase_euk/bac"/>
</dbReference>
<dbReference type="InterPro" id="IPR012947">
    <property type="entry name" value="tRNA_SAD"/>
</dbReference>